<sequence length="317" mass="37249">MVTQCFNVIALIDATVMNQVHVTSPMLCSILRYVLYISYLTTIFMTCAITIHLWLVITRRRLTQANHIERWYYIAPFTLALLLSATMATIPTSVYHVKSRCVRVSIPSSEYYGLRWGFYYSWFVVASAISFYCMSRILHSTRQLAHTTHLRINRQLSSTEAYRNQVNARANSERLRSLAFYTVAYPAISFVSHFPTVLQETLSFILNRELNWLDFASRCILACEGFLLSLAFFLYPAVRQSIRDLVNSAVQYWVIDQEEFWQLQREREKHQRGRRDYVGIDDARLEEKILRDFTSRRGRIYHFIFSKTPEGRLATHM</sequence>
<feature type="transmembrane region" description="Helical" evidence="5">
    <location>
        <begin position="178"/>
        <end position="195"/>
    </location>
</feature>
<feature type="transmembrane region" description="Helical" evidence="5">
    <location>
        <begin position="116"/>
        <end position="134"/>
    </location>
</feature>
<feature type="transmembrane region" description="Helical" evidence="5">
    <location>
        <begin position="70"/>
        <end position="96"/>
    </location>
</feature>
<proteinExistence type="predicted"/>
<evidence type="ECO:0000313" key="7">
    <source>
        <dbReference type="Proteomes" id="UP001143981"/>
    </source>
</evidence>
<feature type="transmembrane region" description="Helical" evidence="5">
    <location>
        <begin position="33"/>
        <end position="58"/>
    </location>
</feature>
<reference evidence="6" key="1">
    <citation type="submission" date="2022-07" db="EMBL/GenBank/DDBJ databases">
        <title>Phylogenomic reconstructions and comparative analyses of Kickxellomycotina fungi.</title>
        <authorList>
            <person name="Reynolds N.K."/>
            <person name="Stajich J.E."/>
            <person name="Barry K."/>
            <person name="Grigoriev I.V."/>
            <person name="Crous P."/>
            <person name="Smith M.E."/>
        </authorList>
    </citation>
    <scope>NUCLEOTIDE SEQUENCE</scope>
    <source>
        <strain evidence="6">BCRC 34381</strain>
    </source>
</reference>
<gene>
    <name evidence="6" type="ORF">LPJ61_001437</name>
</gene>
<dbReference type="Gene3D" id="1.20.1070.10">
    <property type="entry name" value="Rhodopsin 7-helix transmembrane proteins"/>
    <property type="match status" value="1"/>
</dbReference>
<evidence type="ECO:0000256" key="5">
    <source>
        <dbReference type="SAM" id="Phobius"/>
    </source>
</evidence>
<comment type="caution">
    <text evidence="6">The sequence shown here is derived from an EMBL/GenBank/DDBJ whole genome shotgun (WGS) entry which is preliminary data.</text>
</comment>
<dbReference type="PANTHER" id="PTHR23112">
    <property type="entry name" value="G PROTEIN-COUPLED RECEPTOR 157-RELATED"/>
    <property type="match status" value="1"/>
</dbReference>
<dbReference type="GO" id="GO:0004930">
    <property type="term" value="F:G protein-coupled receptor activity"/>
    <property type="evidence" value="ECO:0007669"/>
    <property type="project" value="TreeGrafter"/>
</dbReference>
<protein>
    <submittedName>
        <fullName evidence="6">Uncharacterized protein</fullName>
    </submittedName>
</protein>
<dbReference type="PANTHER" id="PTHR23112:SF0">
    <property type="entry name" value="TRANSMEMBRANE PROTEIN 116"/>
    <property type="match status" value="1"/>
</dbReference>
<dbReference type="SUPFAM" id="SSF81321">
    <property type="entry name" value="Family A G protein-coupled receptor-like"/>
    <property type="match status" value="1"/>
</dbReference>
<name>A0A9W8CZL0_9FUNG</name>
<keyword evidence="3 5" id="KW-1133">Transmembrane helix</keyword>
<evidence type="ECO:0000256" key="3">
    <source>
        <dbReference type="ARBA" id="ARBA00022989"/>
    </source>
</evidence>
<evidence type="ECO:0000313" key="6">
    <source>
        <dbReference type="EMBL" id="KAJ1733684.1"/>
    </source>
</evidence>
<organism evidence="6 7">
    <name type="scientific">Coemansia biformis</name>
    <dbReference type="NCBI Taxonomy" id="1286918"/>
    <lineage>
        <taxon>Eukaryota</taxon>
        <taxon>Fungi</taxon>
        <taxon>Fungi incertae sedis</taxon>
        <taxon>Zoopagomycota</taxon>
        <taxon>Kickxellomycotina</taxon>
        <taxon>Kickxellomycetes</taxon>
        <taxon>Kickxellales</taxon>
        <taxon>Kickxellaceae</taxon>
        <taxon>Coemansia</taxon>
    </lineage>
</organism>
<dbReference type="AlphaFoldDB" id="A0A9W8CZL0"/>
<keyword evidence="2 5" id="KW-0812">Transmembrane</keyword>
<accession>A0A9W8CZL0</accession>
<keyword evidence="7" id="KW-1185">Reference proteome</keyword>
<dbReference type="OrthoDB" id="2505887at2759"/>
<keyword evidence="4 5" id="KW-0472">Membrane</keyword>
<dbReference type="GO" id="GO:0005886">
    <property type="term" value="C:plasma membrane"/>
    <property type="evidence" value="ECO:0007669"/>
    <property type="project" value="TreeGrafter"/>
</dbReference>
<dbReference type="EMBL" id="JANBOI010000122">
    <property type="protein sequence ID" value="KAJ1733684.1"/>
    <property type="molecule type" value="Genomic_DNA"/>
</dbReference>
<evidence type="ECO:0000256" key="2">
    <source>
        <dbReference type="ARBA" id="ARBA00022692"/>
    </source>
</evidence>
<evidence type="ECO:0000256" key="1">
    <source>
        <dbReference type="ARBA" id="ARBA00004141"/>
    </source>
</evidence>
<feature type="transmembrane region" description="Helical" evidence="5">
    <location>
        <begin position="215"/>
        <end position="235"/>
    </location>
</feature>
<dbReference type="GO" id="GO:0007189">
    <property type="term" value="P:adenylate cyclase-activating G protein-coupled receptor signaling pathway"/>
    <property type="evidence" value="ECO:0007669"/>
    <property type="project" value="TreeGrafter"/>
</dbReference>
<comment type="subcellular location">
    <subcellularLocation>
        <location evidence="1">Membrane</location>
        <topology evidence="1">Multi-pass membrane protein</topology>
    </subcellularLocation>
</comment>
<evidence type="ECO:0000256" key="4">
    <source>
        <dbReference type="ARBA" id="ARBA00023136"/>
    </source>
</evidence>
<dbReference type="Proteomes" id="UP001143981">
    <property type="component" value="Unassembled WGS sequence"/>
</dbReference>